<dbReference type="RefSeq" id="WP_149357120.1">
    <property type="nucleotide sequence ID" value="NZ_BKBW01000019.1"/>
</dbReference>
<proteinExistence type="inferred from homology"/>
<evidence type="ECO:0000256" key="2">
    <source>
        <dbReference type="SAM" id="SignalP"/>
    </source>
</evidence>
<dbReference type="PIRSF" id="PIRSF017082">
    <property type="entry name" value="YflP"/>
    <property type="match status" value="1"/>
</dbReference>
<keyword evidence="2" id="KW-0732">Signal</keyword>
<dbReference type="CDD" id="cd07012">
    <property type="entry name" value="PBP2_Bug_TTT"/>
    <property type="match status" value="1"/>
</dbReference>
<feature type="chain" id="PRO_5022666965" evidence="2">
    <location>
        <begin position="30"/>
        <end position="331"/>
    </location>
</feature>
<comment type="caution">
    <text evidence="3">The sequence shown here is derived from an EMBL/GenBank/DDBJ whole genome shotgun (WGS) entry which is preliminary data.</text>
</comment>
<organism evidence="3 4">
    <name type="scientific">Comamonas testosteroni</name>
    <name type="common">Pseudomonas testosteroni</name>
    <dbReference type="NCBI Taxonomy" id="285"/>
    <lineage>
        <taxon>Bacteria</taxon>
        <taxon>Pseudomonadati</taxon>
        <taxon>Pseudomonadota</taxon>
        <taxon>Betaproteobacteria</taxon>
        <taxon>Burkholderiales</taxon>
        <taxon>Comamonadaceae</taxon>
        <taxon>Comamonas</taxon>
    </lineage>
</organism>
<dbReference type="SUPFAM" id="SSF53850">
    <property type="entry name" value="Periplasmic binding protein-like II"/>
    <property type="match status" value="1"/>
</dbReference>
<accession>A0A5A7MM98</accession>
<dbReference type="Gene3D" id="3.40.190.150">
    <property type="entry name" value="Bordetella uptake gene, domain 1"/>
    <property type="match status" value="1"/>
</dbReference>
<comment type="similarity">
    <text evidence="1">Belongs to the UPF0065 (bug) family.</text>
</comment>
<dbReference type="Gene3D" id="3.40.190.10">
    <property type="entry name" value="Periplasmic binding protein-like II"/>
    <property type="match status" value="1"/>
</dbReference>
<dbReference type="InterPro" id="IPR005064">
    <property type="entry name" value="BUG"/>
</dbReference>
<feature type="signal peptide" evidence="2">
    <location>
        <begin position="1"/>
        <end position="29"/>
    </location>
</feature>
<dbReference type="InterPro" id="IPR006311">
    <property type="entry name" value="TAT_signal"/>
</dbReference>
<gene>
    <name evidence="3" type="ORF">CTTA_4840</name>
</gene>
<dbReference type="AlphaFoldDB" id="A0A5A7MM98"/>
<dbReference type="EMBL" id="BKBW01000019">
    <property type="protein sequence ID" value="GEQ77835.1"/>
    <property type="molecule type" value="Genomic_DNA"/>
</dbReference>
<dbReference type="Pfam" id="PF03401">
    <property type="entry name" value="TctC"/>
    <property type="match status" value="1"/>
</dbReference>
<dbReference type="Proteomes" id="UP000323105">
    <property type="component" value="Unassembled WGS sequence"/>
</dbReference>
<sequence length="331" mass="34484">MNQNRRRALLAAASATALGFLPTTAPAHAADKYPHKPITLVVAYPAGGDTDVLARLIGEKLTARLGQPVIVENRTGAAGTIGTAYVSKAAPDGYTLLLAPNTIAITPHVLKGVAGAQVNPVNDLTSISQLGRQSLFVVATATTGVSSIKDLVASVKAGKITSYASPGNGSPMHILGELFDKATGVKITQVPYRGSVPAVADLVGGQIPMMYTTLGPVAQYIKAGKLVPLAVADAKRSPFLPQVSTLAEQGYPGVEVGAWQALMGPKGMSPELVKLLNQHCEAILKMPDVAARMETIAITPTGGDPAAMSKLVQSDFQRYREIVKEFGIQAN</sequence>
<evidence type="ECO:0000256" key="1">
    <source>
        <dbReference type="ARBA" id="ARBA00006987"/>
    </source>
</evidence>
<dbReference type="PANTHER" id="PTHR42928:SF5">
    <property type="entry name" value="BLR1237 PROTEIN"/>
    <property type="match status" value="1"/>
</dbReference>
<evidence type="ECO:0000313" key="4">
    <source>
        <dbReference type="Proteomes" id="UP000323105"/>
    </source>
</evidence>
<name>A0A5A7MM98_COMTE</name>
<dbReference type="PROSITE" id="PS51318">
    <property type="entry name" value="TAT"/>
    <property type="match status" value="1"/>
</dbReference>
<evidence type="ECO:0000313" key="3">
    <source>
        <dbReference type="EMBL" id="GEQ77835.1"/>
    </source>
</evidence>
<reference evidence="3 4" key="1">
    <citation type="journal article" date="2019" name="Microbiol. Resour. Announc.">
        <title>Draft Genome Sequence of Comamonas testosteroni TA441, a Bacterium That Has a Cryptic Phenol Degradation Gene Cluster.</title>
        <authorList>
            <person name="Arai H."/>
            <person name="Ishii M."/>
        </authorList>
    </citation>
    <scope>NUCLEOTIDE SEQUENCE [LARGE SCALE GENOMIC DNA]</scope>
    <source>
        <strain evidence="3 4">TA441</strain>
    </source>
</reference>
<protein>
    <submittedName>
        <fullName evidence="3">Exported protein</fullName>
    </submittedName>
</protein>
<dbReference type="PANTHER" id="PTHR42928">
    <property type="entry name" value="TRICARBOXYLATE-BINDING PROTEIN"/>
    <property type="match status" value="1"/>
</dbReference>
<dbReference type="InterPro" id="IPR042100">
    <property type="entry name" value="Bug_dom1"/>
</dbReference>